<dbReference type="RefSeq" id="WP_110670647.1">
    <property type="nucleotide sequence ID" value="NZ_PYBW01000053.1"/>
</dbReference>
<evidence type="ECO:0000256" key="2">
    <source>
        <dbReference type="SAM" id="Phobius"/>
    </source>
</evidence>
<gene>
    <name evidence="3" type="ORF">C7C46_17400</name>
</gene>
<organism evidence="3 4">
    <name type="scientific">Streptomyces tateyamensis</name>
    <dbReference type="NCBI Taxonomy" id="565073"/>
    <lineage>
        <taxon>Bacteria</taxon>
        <taxon>Bacillati</taxon>
        <taxon>Actinomycetota</taxon>
        <taxon>Actinomycetes</taxon>
        <taxon>Kitasatosporales</taxon>
        <taxon>Streptomycetaceae</taxon>
        <taxon>Streptomyces</taxon>
    </lineage>
</organism>
<dbReference type="Pfam" id="PF19877">
    <property type="entry name" value="DUF6350"/>
    <property type="match status" value="1"/>
</dbReference>
<dbReference type="EMBL" id="PYBW01000053">
    <property type="protein sequence ID" value="PYC78104.1"/>
    <property type="molecule type" value="Genomic_DNA"/>
</dbReference>
<feature type="transmembrane region" description="Helical" evidence="2">
    <location>
        <begin position="21"/>
        <end position="46"/>
    </location>
</feature>
<dbReference type="Proteomes" id="UP000248039">
    <property type="component" value="Unassembled WGS sequence"/>
</dbReference>
<feature type="compositionally biased region" description="Acidic residues" evidence="1">
    <location>
        <begin position="349"/>
        <end position="360"/>
    </location>
</feature>
<feature type="transmembrane region" description="Helical" evidence="2">
    <location>
        <begin position="372"/>
        <end position="395"/>
    </location>
</feature>
<feature type="transmembrane region" description="Helical" evidence="2">
    <location>
        <begin position="415"/>
        <end position="434"/>
    </location>
</feature>
<comment type="caution">
    <text evidence="3">The sequence shown here is derived from an EMBL/GenBank/DDBJ whole genome shotgun (WGS) entry which is preliminary data.</text>
</comment>
<dbReference type="InterPro" id="IPR045931">
    <property type="entry name" value="DUF6350"/>
</dbReference>
<keyword evidence="2" id="KW-0472">Membrane</keyword>
<keyword evidence="2" id="KW-1133">Transmembrane helix</keyword>
<evidence type="ECO:0000313" key="4">
    <source>
        <dbReference type="Proteomes" id="UP000248039"/>
    </source>
</evidence>
<feature type="transmembrane region" description="Helical" evidence="2">
    <location>
        <begin position="212"/>
        <end position="237"/>
    </location>
</feature>
<feature type="transmembrane region" description="Helical" evidence="2">
    <location>
        <begin position="249"/>
        <end position="268"/>
    </location>
</feature>
<feature type="transmembrane region" description="Helical" evidence="2">
    <location>
        <begin position="117"/>
        <end position="141"/>
    </location>
</feature>
<feature type="transmembrane region" description="Helical" evidence="2">
    <location>
        <begin position="317"/>
        <end position="337"/>
    </location>
</feature>
<sequence length="489" mass="48412">MTHHLTAGPLTARAAPRAGGPALAGITSALLGLAITAVPVLALWVLSATPQDSAADAARLAGALWLLGHGGPLARGGTAPLSLTPLALTLAVLLLVRRAAGRAAGTVGVRRGSVPAVLCTGYLLVALPVALFCQGAGVLRAQPLPDLAAVALLVYGTAAAGARTRPAWWSPSYRWAVRQARGLTQRLAARLPAAVTQWLTGRRPALLPGPAVVRAATGGVLTLLAGGALLFGTVVVLRTDATDPVVRELAGNSVSGLLGLLLSCLLLAPDAVLCAVGYALGPGFALGTGTAVAPGTVRLGAVPDFPLFALVPSSGSGWQWLALLVPLAAGVVVATLLGREASPVAHAEAEEEEAGAESEEGPAPQLVGPAGAALAAAGAAVLVGVAVAVAGWLAGGAVGGGRMAALGPAPGCGPAAAGWIAAVAVPGAAGLRWWQRHRADRAAAPLDPLDAEPAGALPVGTLPLPAQQNRAGQAGARLLDWARRRLGRS</sequence>
<proteinExistence type="predicted"/>
<keyword evidence="4" id="KW-1185">Reference proteome</keyword>
<evidence type="ECO:0000313" key="3">
    <source>
        <dbReference type="EMBL" id="PYC78104.1"/>
    </source>
</evidence>
<dbReference type="AlphaFoldDB" id="A0A2V4N592"/>
<dbReference type="OrthoDB" id="4339149at2"/>
<feature type="transmembrane region" description="Helical" evidence="2">
    <location>
        <begin position="77"/>
        <end position="96"/>
    </location>
</feature>
<feature type="region of interest" description="Disordered" evidence="1">
    <location>
        <begin position="344"/>
        <end position="363"/>
    </location>
</feature>
<protein>
    <recommendedName>
        <fullName evidence="5">Integral membrane protein</fullName>
    </recommendedName>
</protein>
<reference evidence="3 4" key="1">
    <citation type="submission" date="2018-03" db="EMBL/GenBank/DDBJ databases">
        <title>Bioinformatic expansion and discovery of thiopeptide antibiotics.</title>
        <authorList>
            <person name="Schwalen C.J."/>
            <person name="Hudson G.A."/>
            <person name="Mitchell D.A."/>
        </authorList>
    </citation>
    <scope>NUCLEOTIDE SEQUENCE [LARGE SCALE GENOMIC DNA]</scope>
    <source>
        <strain evidence="3 4">ATCC 21389</strain>
    </source>
</reference>
<evidence type="ECO:0008006" key="5">
    <source>
        <dbReference type="Google" id="ProtNLM"/>
    </source>
</evidence>
<accession>A0A2V4N592</accession>
<evidence type="ECO:0000256" key="1">
    <source>
        <dbReference type="SAM" id="MobiDB-lite"/>
    </source>
</evidence>
<keyword evidence="2" id="KW-0812">Transmembrane</keyword>
<name>A0A2V4N592_9ACTN</name>